<feature type="domain" description="SHS2" evidence="2">
    <location>
        <begin position="6"/>
        <end position="194"/>
    </location>
</feature>
<feature type="compositionally biased region" description="Low complexity" evidence="1">
    <location>
        <begin position="442"/>
        <end position="466"/>
    </location>
</feature>
<dbReference type="SUPFAM" id="SSF53067">
    <property type="entry name" value="Actin-like ATPase domain"/>
    <property type="match status" value="2"/>
</dbReference>
<protein>
    <recommendedName>
        <fullName evidence="2">SHS2 domain-containing protein</fullName>
    </recommendedName>
</protein>
<dbReference type="InterPro" id="IPR050696">
    <property type="entry name" value="FtsA/MreB"/>
</dbReference>
<dbReference type="Pfam" id="PF02491">
    <property type="entry name" value="SHS2_FTSA"/>
    <property type="match status" value="1"/>
</dbReference>
<feature type="region of interest" description="Disordered" evidence="1">
    <location>
        <begin position="394"/>
        <end position="552"/>
    </location>
</feature>
<feature type="compositionally biased region" description="Low complexity" evidence="1">
    <location>
        <begin position="404"/>
        <end position="432"/>
    </location>
</feature>
<accession>A0A4P7W388</accession>
<keyword evidence="4" id="KW-1185">Reference proteome</keyword>
<dbReference type="AlphaFoldDB" id="A0A4P7W388"/>
<dbReference type="Proteomes" id="UP000297149">
    <property type="component" value="Chromosome"/>
</dbReference>
<dbReference type="InterPro" id="IPR003494">
    <property type="entry name" value="SHS2_FtsA"/>
</dbReference>
<reference evidence="4" key="1">
    <citation type="submission" date="2019-02" db="EMBL/GenBank/DDBJ databases">
        <title>Isolation and identification of novel species under the genus Muribaculum.</title>
        <authorList>
            <person name="Miyake S."/>
            <person name="Ding Y."/>
            <person name="Low A."/>
            <person name="Soh M."/>
            <person name="Seedorf H."/>
        </authorList>
    </citation>
    <scope>NUCLEOTIDE SEQUENCE [LARGE SCALE GENOMIC DNA]</scope>
    <source>
        <strain evidence="4">H5</strain>
    </source>
</reference>
<evidence type="ECO:0000313" key="3">
    <source>
        <dbReference type="EMBL" id="QCD41890.1"/>
    </source>
</evidence>
<dbReference type="GO" id="GO:0032153">
    <property type="term" value="C:cell division site"/>
    <property type="evidence" value="ECO:0007669"/>
    <property type="project" value="TreeGrafter"/>
</dbReference>
<proteinExistence type="predicted"/>
<dbReference type="GO" id="GO:0009898">
    <property type="term" value="C:cytoplasmic side of plasma membrane"/>
    <property type="evidence" value="ECO:0007669"/>
    <property type="project" value="TreeGrafter"/>
</dbReference>
<dbReference type="KEGG" id="ddb:E7747_06070"/>
<dbReference type="PANTHER" id="PTHR32432:SF4">
    <property type="entry name" value="CELL DIVISION PROTEIN FTSA"/>
    <property type="match status" value="1"/>
</dbReference>
<gene>
    <name evidence="3" type="ORF">E7747_06070</name>
</gene>
<evidence type="ECO:0000256" key="1">
    <source>
        <dbReference type="SAM" id="MobiDB-lite"/>
    </source>
</evidence>
<dbReference type="InterPro" id="IPR043129">
    <property type="entry name" value="ATPase_NBD"/>
</dbReference>
<feature type="compositionally biased region" description="Polar residues" evidence="1">
    <location>
        <begin position="518"/>
        <end position="529"/>
    </location>
</feature>
<dbReference type="GO" id="GO:0051301">
    <property type="term" value="P:cell division"/>
    <property type="evidence" value="ECO:0007669"/>
    <property type="project" value="InterPro"/>
</dbReference>
<dbReference type="PANTHER" id="PTHR32432">
    <property type="entry name" value="CELL DIVISION PROTEIN FTSA-RELATED"/>
    <property type="match status" value="1"/>
</dbReference>
<dbReference type="EMBL" id="CP039396">
    <property type="protein sequence ID" value="QCD41890.1"/>
    <property type="molecule type" value="Genomic_DNA"/>
</dbReference>
<sequence>MEDKYIVALEIGSSKIKGAIGTVDASGTLSVKTVEEERLIDSVRYGCILNVLETATAIRTVLNRLEQREPQRKITGVYVAVGGRSLMSQEIEIERSLSSEMEITNALINDITDEALSNQLHERTIVGVSPKEFRVDNFPAPRVVGMFGSHISARLNLISCRDQLMRKLNMVLDERLHITINDLFVRPLAEADLVLYPEEKRQGCMFVDCGADTTTVAIYKNGVLMYLSTIPMGSRHITRDITALNILEERAEDLKIQGGNALTNSDSSNMVHNVAGVDFVQINNYVAARAGEIVANVNEQIKYAGLSPDKLPGGIVLVGRGAKLNGFDRRLANITTMNVRFGSPTNRIRILDGRLNGSDHVDVISILAAAAKEKNVCECMERIMPEYSYASASQHQPVQPVSEPAQPYQQPAYQQPQQPQPAQYQPAYQPQPVSQPAPAPYQQPQQQPYQQPVQQPVQQPQYQPVQQPQPIPQSAPYQPAYQPAQPQYQQPQQPIPQQPMTGGYPYQAGQQPYQAPQTPDNPYRTQARNITAAEAPAKPAAEQQQSRNWFSRKLGALRDRAVSLMTEPVEDDDPDNDN</sequence>
<evidence type="ECO:0000313" key="4">
    <source>
        <dbReference type="Proteomes" id="UP000297149"/>
    </source>
</evidence>
<dbReference type="Gene3D" id="3.30.420.40">
    <property type="match status" value="1"/>
</dbReference>
<dbReference type="RefSeq" id="WP_136414758.1">
    <property type="nucleotide sequence ID" value="NZ_CAXHQF010000010.1"/>
</dbReference>
<feature type="compositionally biased region" description="Low complexity" evidence="1">
    <location>
        <begin position="498"/>
        <end position="517"/>
    </location>
</feature>
<name>A0A4P7W388_9BACT</name>
<feature type="compositionally biased region" description="Low complexity" evidence="1">
    <location>
        <begin position="474"/>
        <end position="492"/>
    </location>
</feature>
<dbReference type="Pfam" id="PF14450">
    <property type="entry name" value="FtsA"/>
    <property type="match status" value="1"/>
</dbReference>
<feature type="compositionally biased region" description="Low complexity" evidence="1">
    <location>
        <begin position="532"/>
        <end position="545"/>
    </location>
</feature>
<dbReference type="SMART" id="SM00842">
    <property type="entry name" value="FtsA"/>
    <property type="match status" value="1"/>
</dbReference>
<evidence type="ECO:0000259" key="2">
    <source>
        <dbReference type="SMART" id="SM00842"/>
    </source>
</evidence>
<organism evidence="3 4">
    <name type="scientific">Duncaniella dubosii</name>
    <dbReference type="NCBI Taxonomy" id="2518971"/>
    <lineage>
        <taxon>Bacteria</taxon>
        <taxon>Pseudomonadati</taxon>
        <taxon>Bacteroidota</taxon>
        <taxon>Bacteroidia</taxon>
        <taxon>Bacteroidales</taxon>
        <taxon>Muribaculaceae</taxon>
        <taxon>Duncaniella</taxon>
    </lineage>
</organism>